<feature type="signal peptide" evidence="1">
    <location>
        <begin position="1"/>
        <end position="20"/>
    </location>
</feature>
<accession>Q2IH23</accession>
<dbReference type="Proteomes" id="UP000001935">
    <property type="component" value="Chromosome"/>
</dbReference>
<dbReference type="KEGG" id="ade:Adeh_4120"/>
<evidence type="ECO:0000313" key="2">
    <source>
        <dbReference type="EMBL" id="ABC83884.1"/>
    </source>
</evidence>
<organism evidence="2 3">
    <name type="scientific">Anaeromyxobacter dehalogenans (strain 2CP-C)</name>
    <dbReference type="NCBI Taxonomy" id="290397"/>
    <lineage>
        <taxon>Bacteria</taxon>
        <taxon>Pseudomonadati</taxon>
        <taxon>Myxococcota</taxon>
        <taxon>Myxococcia</taxon>
        <taxon>Myxococcales</taxon>
        <taxon>Cystobacterineae</taxon>
        <taxon>Anaeromyxobacteraceae</taxon>
        <taxon>Anaeromyxobacter</taxon>
    </lineage>
</organism>
<evidence type="ECO:0000256" key="1">
    <source>
        <dbReference type="SAM" id="SignalP"/>
    </source>
</evidence>
<evidence type="ECO:0000313" key="3">
    <source>
        <dbReference type="Proteomes" id="UP000001935"/>
    </source>
</evidence>
<name>Q2IH23_ANADE</name>
<gene>
    <name evidence="2" type="ordered locus">Adeh_4120</name>
</gene>
<feature type="chain" id="PRO_5004210361" evidence="1">
    <location>
        <begin position="21"/>
        <end position="198"/>
    </location>
</feature>
<reference evidence="2 3" key="1">
    <citation type="submission" date="2006-01" db="EMBL/GenBank/DDBJ databases">
        <title>Complete sequence of Anaeromyxobacter dehalogenans 2CP-C.</title>
        <authorList>
            <consortium name="US DOE Joint Genome Institute"/>
            <person name="Copeland A."/>
            <person name="Lucas S."/>
            <person name="Lapidus A."/>
            <person name="Barry K."/>
            <person name="Detter J.C."/>
            <person name="Glavina T."/>
            <person name="Hammon N."/>
            <person name="Israni S."/>
            <person name="Pitluck S."/>
            <person name="Brettin T."/>
            <person name="Bruce D."/>
            <person name="Han C."/>
            <person name="Tapia R."/>
            <person name="Gilna P."/>
            <person name="Kiss H."/>
            <person name="Schmutz J."/>
            <person name="Larimer F."/>
            <person name="Land M."/>
            <person name="Kyrpides N."/>
            <person name="Anderson I."/>
            <person name="Sanford R.A."/>
            <person name="Ritalahti K.M."/>
            <person name="Thomas H.S."/>
            <person name="Kirby J.R."/>
            <person name="Zhulin I.B."/>
            <person name="Loeffler F.E."/>
            <person name="Richardson P."/>
        </authorList>
    </citation>
    <scope>NUCLEOTIDE SEQUENCE [LARGE SCALE GENOMIC DNA]</scope>
    <source>
        <strain evidence="2 3">2CP-C</strain>
    </source>
</reference>
<dbReference type="RefSeq" id="WP_011423166.1">
    <property type="nucleotide sequence ID" value="NC_007760.1"/>
</dbReference>
<protein>
    <submittedName>
        <fullName evidence="2">Uncharacterized protein</fullName>
    </submittedName>
</protein>
<proteinExistence type="predicted"/>
<dbReference type="AlphaFoldDB" id="Q2IH23"/>
<dbReference type="OrthoDB" id="5526034at2"/>
<dbReference type="HOGENOM" id="CLU_1375724_0_0_7"/>
<sequence>MLRHALAIPLAAALALPARAEDPAPPVEGRLDAGAAQVEILGRPVRVGERIELPEGYLIVEEKGTEDGRVGSFSVVPAESFQPVATLAMAADAGSGQGTASDAGPTAAAPAPAALPVAARAAPPCRAERAAYLRELWKTSGIDVKDPDALLAGLEAGEAGPATGYYWFALATDPFRPLAWSSDLRERAETLARCVRGR</sequence>
<dbReference type="EMBL" id="CP000251">
    <property type="protein sequence ID" value="ABC83884.1"/>
    <property type="molecule type" value="Genomic_DNA"/>
</dbReference>
<keyword evidence="1" id="KW-0732">Signal</keyword>